<proteinExistence type="inferred from homology"/>
<evidence type="ECO:0000256" key="3">
    <source>
        <dbReference type="ARBA" id="ARBA00022703"/>
    </source>
</evidence>
<dbReference type="AlphaFoldDB" id="A0A914HNS5"/>
<dbReference type="InterPro" id="IPR015917">
    <property type="entry name" value="Pept_C14A"/>
</dbReference>
<dbReference type="GO" id="GO:0006508">
    <property type="term" value="P:proteolysis"/>
    <property type="evidence" value="ECO:0007669"/>
    <property type="project" value="UniProtKB-KW"/>
</dbReference>
<dbReference type="GO" id="GO:0004197">
    <property type="term" value="F:cysteine-type endopeptidase activity"/>
    <property type="evidence" value="ECO:0007669"/>
    <property type="project" value="InterPro"/>
</dbReference>
<dbReference type="Pfam" id="PF00656">
    <property type="entry name" value="Peptidase_C14"/>
    <property type="match status" value="1"/>
</dbReference>
<name>A0A914HNS5_GLORO</name>
<dbReference type="InterPro" id="IPR011600">
    <property type="entry name" value="Pept_C14_caspase"/>
</dbReference>
<comment type="similarity">
    <text evidence="1">Belongs to the peptidase C14A family.</text>
</comment>
<dbReference type="InterPro" id="IPR002398">
    <property type="entry name" value="Pept_C14"/>
</dbReference>
<sequence length="132" mass="14750">MSGRPVRKTAEKGRRQMDRGRAAQQRSRSRSRSASFYTSVRHLQDGCFENLVVKLRSAVGMPPNLDSRKVYSNSSSPRGLALIIANDKFTNRRLPARPGSDVDVKNIKKLLAGLGYDIFANRNETAEVNTKN</sequence>
<dbReference type="PANTHER" id="PTHR47901">
    <property type="entry name" value="CASPASE RECRUITMENT DOMAIN-CONTAINING PROTEIN 18"/>
    <property type="match status" value="1"/>
</dbReference>
<evidence type="ECO:0000259" key="6">
    <source>
        <dbReference type="PROSITE" id="PS50208"/>
    </source>
</evidence>
<dbReference type="GO" id="GO:0006915">
    <property type="term" value="P:apoptotic process"/>
    <property type="evidence" value="ECO:0007669"/>
    <property type="project" value="UniProtKB-KW"/>
</dbReference>
<evidence type="ECO:0000313" key="7">
    <source>
        <dbReference type="Proteomes" id="UP000887572"/>
    </source>
</evidence>
<protein>
    <submittedName>
        <fullName evidence="8">Caspase family p20 domain-containing protein</fullName>
    </submittedName>
</protein>
<organism evidence="7 8">
    <name type="scientific">Globodera rostochiensis</name>
    <name type="common">Golden nematode worm</name>
    <name type="synonym">Heterodera rostochiensis</name>
    <dbReference type="NCBI Taxonomy" id="31243"/>
    <lineage>
        <taxon>Eukaryota</taxon>
        <taxon>Metazoa</taxon>
        <taxon>Ecdysozoa</taxon>
        <taxon>Nematoda</taxon>
        <taxon>Chromadorea</taxon>
        <taxon>Rhabditida</taxon>
        <taxon>Tylenchina</taxon>
        <taxon>Tylenchomorpha</taxon>
        <taxon>Tylenchoidea</taxon>
        <taxon>Heteroderidae</taxon>
        <taxon>Heteroderinae</taxon>
        <taxon>Globodera</taxon>
    </lineage>
</organism>
<dbReference type="SUPFAM" id="SSF52129">
    <property type="entry name" value="Caspase-like"/>
    <property type="match status" value="1"/>
</dbReference>
<evidence type="ECO:0000256" key="5">
    <source>
        <dbReference type="SAM" id="MobiDB-lite"/>
    </source>
</evidence>
<evidence type="ECO:0000256" key="4">
    <source>
        <dbReference type="ARBA" id="ARBA00022801"/>
    </source>
</evidence>
<dbReference type="InterPro" id="IPR001309">
    <property type="entry name" value="Pept_C14_p20"/>
</dbReference>
<dbReference type="Gene3D" id="3.40.50.1460">
    <property type="match status" value="1"/>
</dbReference>
<feature type="domain" description="Caspase family p20" evidence="6">
    <location>
        <begin position="77"/>
        <end position="127"/>
    </location>
</feature>
<keyword evidence="4" id="KW-0378">Hydrolase</keyword>
<keyword evidence="7" id="KW-1185">Reference proteome</keyword>
<keyword evidence="3" id="KW-0053">Apoptosis</keyword>
<accession>A0A914HNS5</accession>
<dbReference type="Proteomes" id="UP000887572">
    <property type="component" value="Unplaced"/>
</dbReference>
<reference evidence="8" key="1">
    <citation type="submission" date="2022-11" db="UniProtKB">
        <authorList>
            <consortium name="WormBaseParasite"/>
        </authorList>
    </citation>
    <scope>IDENTIFICATION</scope>
</reference>
<dbReference type="InterPro" id="IPR029030">
    <property type="entry name" value="Caspase-like_dom_sf"/>
</dbReference>
<feature type="compositionally biased region" description="Basic and acidic residues" evidence="5">
    <location>
        <begin position="8"/>
        <end position="21"/>
    </location>
</feature>
<dbReference type="WBParaSite" id="Gr19_v10_g2302.t1">
    <property type="protein sequence ID" value="Gr19_v10_g2302.t1"/>
    <property type="gene ID" value="Gr19_v10_g2302"/>
</dbReference>
<keyword evidence="2" id="KW-0645">Protease</keyword>
<evidence type="ECO:0000256" key="2">
    <source>
        <dbReference type="ARBA" id="ARBA00022670"/>
    </source>
</evidence>
<evidence type="ECO:0000313" key="8">
    <source>
        <dbReference type="WBParaSite" id="Gr19_v10_g2302.t1"/>
    </source>
</evidence>
<feature type="region of interest" description="Disordered" evidence="5">
    <location>
        <begin position="1"/>
        <end position="36"/>
    </location>
</feature>
<dbReference type="PRINTS" id="PR00376">
    <property type="entry name" value="IL1BCENZYME"/>
</dbReference>
<dbReference type="PROSITE" id="PS50208">
    <property type="entry name" value="CASPASE_P20"/>
    <property type="match status" value="1"/>
</dbReference>
<evidence type="ECO:0000256" key="1">
    <source>
        <dbReference type="ARBA" id="ARBA00010134"/>
    </source>
</evidence>
<dbReference type="PANTHER" id="PTHR47901:SF8">
    <property type="entry name" value="CASPASE-3"/>
    <property type="match status" value="1"/>
</dbReference>